<reference evidence="2" key="1">
    <citation type="submission" date="2021-02" db="EMBL/GenBank/DDBJ databases">
        <authorList>
            <person name="Dougan E. K."/>
            <person name="Rhodes N."/>
            <person name="Thang M."/>
            <person name="Chan C."/>
        </authorList>
    </citation>
    <scope>NUCLEOTIDE SEQUENCE</scope>
</reference>
<sequence length="51" mass="5603">DAAPDPEGGVDTSRRPVLKDTRRAKRAADHRPRPNSVKKSRNPQAKKAAKT</sequence>
<name>A0A812W084_SYMPI</name>
<organism evidence="2 3">
    <name type="scientific">Symbiodinium pilosum</name>
    <name type="common">Dinoflagellate</name>
    <dbReference type="NCBI Taxonomy" id="2952"/>
    <lineage>
        <taxon>Eukaryota</taxon>
        <taxon>Sar</taxon>
        <taxon>Alveolata</taxon>
        <taxon>Dinophyceae</taxon>
        <taxon>Suessiales</taxon>
        <taxon>Symbiodiniaceae</taxon>
        <taxon>Symbiodinium</taxon>
    </lineage>
</organism>
<evidence type="ECO:0000313" key="2">
    <source>
        <dbReference type="EMBL" id="CAE7657470.1"/>
    </source>
</evidence>
<comment type="caution">
    <text evidence="2">The sequence shown here is derived from an EMBL/GenBank/DDBJ whole genome shotgun (WGS) entry which is preliminary data.</text>
</comment>
<dbReference type="Proteomes" id="UP000649617">
    <property type="component" value="Unassembled WGS sequence"/>
</dbReference>
<proteinExistence type="predicted"/>
<feature type="compositionally biased region" description="Basic and acidic residues" evidence="1">
    <location>
        <begin position="12"/>
        <end position="32"/>
    </location>
</feature>
<dbReference type="EMBL" id="CAJNIZ010043331">
    <property type="protein sequence ID" value="CAE7657470.1"/>
    <property type="molecule type" value="Genomic_DNA"/>
</dbReference>
<evidence type="ECO:0000256" key="1">
    <source>
        <dbReference type="SAM" id="MobiDB-lite"/>
    </source>
</evidence>
<feature type="region of interest" description="Disordered" evidence="1">
    <location>
        <begin position="1"/>
        <end position="51"/>
    </location>
</feature>
<gene>
    <name evidence="2" type="ORF">SPIL2461_LOCUS17711</name>
</gene>
<keyword evidence="3" id="KW-1185">Reference proteome</keyword>
<protein>
    <submittedName>
        <fullName evidence="2">Uncharacterized protein</fullName>
    </submittedName>
</protein>
<accession>A0A812W084</accession>
<evidence type="ECO:0000313" key="3">
    <source>
        <dbReference type="Proteomes" id="UP000649617"/>
    </source>
</evidence>
<dbReference type="AlphaFoldDB" id="A0A812W084"/>
<feature type="non-terminal residue" evidence="2">
    <location>
        <position position="51"/>
    </location>
</feature>